<sequence length="91" mass="10731">MIEEKDLEYLGFVGFEHLSKDKRDGKRRLTWVGVLNDDLLTLLIVRIEDRWEIELLKVESDDVRRKFFSLNPTLDEVLQVIKDHGQLSCSD</sequence>
<dbReference type="EMBL" id="WRXO01000002">
    <property type="protein sequence ID" value="MVT41325.1"/>
    <property type="molecule type" value="Genomic_DNA"/>
</dbReference>
<protein>
    <submittedName>
        <fullName evidence="1">Uncharacterized protein</fullName>
    </submittedName>
</protein>
<organism evidence="1 2">
    <name type="scientific">Chitinophaga oryziterrae</name>
    <dbReference type="NCBI Taxonomy" id="1031224"/>
    <lineage>
        <taxon>Bacteria</taxon>
        <taxon>Pseudomonadati</taxon>
        <taxon>Bacteroidota</taxon>
        <taxon>Chitinophagia</taxon>
        <taxon>Chitinophagales</taxon>
        <taxon>Chitinophagaceae</taxon>
        <taxon>Chitinophaga</taxon>
    </lineage>
</organism>
<keyword evidence="2" id="KW-1185">Reference proteome</keyword>
<reference evidence="1 2" key="1">
    <citation type="submission" date="2019-12" db="EMBL/GenBank/DDBJ databases">
        <title>The draft genomic sequence of strain Chitinophaga oryziterrae JCM 16595.</title>
        <authorList>
            <person name="Zhang X."/>
        </authorList>
    </citation>
    <scope>NUCLEOTIDE SEQUENCE [LARGE SCALE GENOMIC DNA]</scope>
    <source>
        <strain evidence="1 2">JCM 16595</strain>
    </source>
</reference>
<name>A0A6N8J7S6_9BACT</name>
<gene>
    <name evidence="1" type="ORF">GO495_12080</name>
</gene>
<evidence type="ECO:0000313" key="2">
    <source>
        <dbReference type="Proteomes" id="UP000468388"/>
    </source>
</evidence>
<comment type="caution">
    <text evidence="1">The sequence shown here is derived from an EMBL/GenBank/DDBJ whole genome shotgun (WGS) entry which is preliminary data.</text>
</comment>
<proteinExistence type="predicted"/>
<dbReference type="Proteomes" id="UP000468388">
    <property type="component" value="Unassembled WGS sequence"/>
</dbReference>
<evidence type="ECO:0000313" key="1">
    <source>
        <dbReference type="EMBL" id="MVT41325.1"/>
    </source>
</evidence>
<accession>A0A6N8J7S6</accession>
<dbReference type="RefSeq" id="WP_157299929.1">
    <property type="nucleotide sequence ID" value="NZ_BAAAZB010000007.1"/>
</dbReference>
<dbReference type="AlphaFoldDB" id="A0A6N8J7S6"/>
<dbReference type="OrthoDB" id="679809at2"/>